<protein>
    <submittedName>
        <fullName evidence="1">Uncharacterized protein</fullName>
    </submittedName>
</protein>
<reference evidence="1" key="1">
    <citation type="submission" date="2020-10" db="EMBL/GenBank/DDBJ databases">
        <authorList>
            <person name="Gilroy R."/>
        </authorList>
    </citation>
    <scope>NUCLEOTIDE SEQUENCE</scope>
    <source>
        <strain evidence="1">B1-15692</strain>
    </source>
</reference>
<sequence>MISLDLISHDQPGIDWLQGLKRYASVPDDSQDALLDSLLVRACTVVQEYADTSLLACSFRLSVSGCDSQEIRLYQTVSTVTRVYDGSGNDIGYTMSGRCLKLSAPAGDLTVEYDTVPDQASVDMLLPVAIRYATALYDGQDNTELTKIISEIC</sequence>
<accession>A0A9D9NBE4</accession>
<organism evidence="1 2">
    <name type="scientific">Candidatus Cryptobacteroides faecipullorum</name>
    <dbReference type="NCBI Taxonomy" id="2840764"/>
    <lineage>
        <taxon>Bacteria</taxon>
        <taxon>Pseudomonadati</taxon>
        <taxon>Bacteroidota</taxon>
        <taxon>Bacteroidia</taxon>
        <taxon>Bacteroidales</taxon>
        <taxon>Candidatus Cryptobacteroides</taxon>
    </lineage>
</organism>
<reference evidence="1" key="2">
    <citation type="journal article" date="2021" name="PeerJ">
        <title>Extensive microbial diversity within the chicken gut microbiome revealed by metagenomics and culture.</title>
        <authorList>
            <person name="Gilroy R."/>
            <person name="Ravi A."/>
            <person name="Getino M."/>
            <person name="Pursley I."/>
            <person name="Horton D.L."/>
            <person name="Alikhan N.F."/>
            <person name="Baker D."/>
            <person name="Gharbi K."/>
            <person name="Hall N."/>
            <person name="Watson M."/>
            <person name="Adriaenssens E.M."/>
            <person name="Foster-Nyarko E."/>
            <person name="Jarju S."/>
            <person name="Secka A."/>
            <person name="Antonio M."/>
            <person name="Oren A."/>
            <person name="Chaudhuri R.R."/>
            <person name="La Ragione R."/>
            <person name="Hildebrand F."/>
            <person name="Pallen M.J."/>
        </authorList>
    </citation>
    <scope>NUCLEOTIDE SEQUENCE</scope>
    <source>
        <strain evidence="1">B1-15692</strain>
    </source>
</reference>
<dbReference type="EMBL" id="JADIMH010000041">
    <property type="protein sequence ID" value="MBO8467522.1"/>
    <property type="molecule type" value="Genomic_DNA"/>
</dbReference>
<comment type="caution">
    <text evidence="1">The sequence shown here is derived from an EMBL/GenBank/DDBJ whole genome shotgun (WGS) entry which is preliminary data.</text>
</comment>
<dbReference type="AlphaFoldDB" id="A0A9D9NBE4"/>
<evidence type="ECO:0000313" key="2">
    <source>
        <dbReference type="Proteomes" id="UP000823660"/>
    </source>
</evidence>
<proteinExistence type="predicted"/>
<gene>
    <name evidence="1" type="ORF">IAB99_07140</name>
</gene>
<dbReference type="Proteomes" id="UP000823660">
    <property type="component" value="Unassembled WGS sequence"/>
</dbReference>
<name>A0A9D9NBE4_9BACT</name>
<evidence type="ECO:0000313" key="1">
    <source>
        <dbReference type="EMBL" id="MBO8467522.1"/>
    </source>
</evidence>